<evidence type="ECO:0000313" key="7">
    <source>
        <dbReference type="Proteomes" id="UP000774617"/>
    </source>
</evidence>
<feature type="region of interest" description="Disordered" evidence="4">
    <location>
        <begin position="95"/>
        <end position="120"/>
    </location>
</feature>
<evidence type="ECO:0000256" key="4">
    <source>
        <dbReference type="SAM" id="MobiDB-lite"/>
    </source>
</evidence>
<evidence type="ECO:0000256" key="3">
    <source>
        <dbReference type="ARBA" id="ARBA00023242"/>
    </source>
</evidence>
<dbReference type="InterPro" id="IPR001138">
    <property type="entry name" value="Zn2Cys6_DnaBD"/>
</dbReference>
<proteinExistence type="predicted"/>
<comment type="caution">
    <text evidence="6">The sequence shown here is derived from an EMBL/GenBank/DDBJ whole genome shotgun (WGS) entry which is preliminary data.</text>
</comment>
<dbReference type="SUPFAM" id="SSF57701">
    <property type="entry name" value="Zn2/Cys6 DNA-binding domain"/>
    <property type="match status" value="1"/>
</dbReference>
<reference evidence="6 7" key="1">
    <citation type="journal article" date="2021" name="Nat. Commun.">
        <title>Genetic determinants of endophytism in the Arabidopsis root mycobiome.</title>
        <authorList>
            <person name="Mesny F."/>
            <person name="Miyauchi S."/>
            <person name="Thiergart T."/>
            <person name="Pickel B."/>
            <person name="Atanasova L."/>
            <person name="Karlsson M."/>
            <person name="Huettel B."/>
            <person name="Barry K.W."/>
            <person name="Haridas S."/>
            <person name="Chen C."/>
            <person name="Bauer D."/>
            <person name="Andreopoulos W."/>
            <person name="Pangilinan J."/>
            <person name="LaButti K."/>
            <person name="Riley R."/>
            <person name="Lipzen A."/>
            <person name="Clum A."/>
            <person name="Drula E."/>
            <person name="Henrissat B."/>
            <person name="Kohler A."/>
            <person name="Grigoriev I.V."/>
            <person name="Martin F.M."/>
            <person name="Hacquard S."/>
        </authorList>
    </citation>
    <scope>NUCLEOTIDE SEQUENCE [LARGE SCALE GENOMIC DNA]</scope>
    <source>
        <strain evidence="6 7">MPI-SDFR-AT-0080</strain>
    </source>
</reference>
<keyword evidence="3" id="KW-0539">Nucleus</keyword>
<dbReference type="PANTHER" id="PTHR47840">
    <property type="entry name" value="ZN(II)2CYS6 TRANSCRIPTION FACTOR (EUROFUNG)-RELATED"/>
    <property type="match status" value="1"/>
</dbReference>
<protein>
    <recommendedName>
        <fullName evidence="5">Zn(2)-C6 fungal-type domain-containing protein</fullName>
    </recommendedName>
</protein>
<evidence type="ECO:0000313" key="6">
    <source>
        <dbReference type="EMBL" id="KAH7009048.1"/>
    </source>
</evidence>
<dbReference type="PROSITE" id="PS00463">
    <property type="entry name" value="ZN2_CY6_FUNGAL_1"/>
    <property type="match status" value="1"/>
</dbReference>
<gene>
    <name evidence="6" type="ORF">B0J12DRAFT_691952</name>
</gene>
<dbReference type="Proteomes" id="UP000774617">
    <property type="component" value="Unassembled WGS sequence"/>
</dbReference>
<dbReference type="EMBL" id="JAGTJR010000119">
    <property type="protein sequence ID" value="KAH7009048.1"/>
    <property type="molecule type" value="Genomic_DNA"/>
</dbReference>
<keyword evidence="1" id="KW-0805">Transcription regulation</keyword>
<organism evidence="6 7">
    <name type="scientific">Macrophomina phaseolina</name>
    <dbReference type="NCBI Taxonomy" id="35725"/>
    <lineage>
        <taxon>Eukaryota</taxon>
        <taxon>Fungi</taxon>
        <taxon>Dikarya</taxon>
        <taxon>Ascomycota</taxon>
        <taxon>Pezizomycotina</taxon>
        <taxon>Dothideomycetes</taxon>
        <taxon>Dothideomycetes incertae sedis</taxon>
        <taxon>Botryosphaeriales</taxon>
        <taxon>Botryosphaeriaceae</taxon>
        <taxon>Macrophomina</taxon>
    </lineage>
</organism>
<dbReference type="CDD" id="cd00067">
    <property type="entry name" value="GAL4"/>
    <property type="match status" value="1"/>
</dbReference>
<dbReference type="SMART" id="SM00066">
    <property type="entry name" value="GAL4"/>
    <property type="match status" value="1"/>
</dbReference>
<accession>A0ABQ8FPQ7</accession>
<dbReference type="PROSITE" id="PS50048">
    <property type="entry name" value="ZN2_CY6_FUNGAL_2"/>
    <property type="match status" value="1"/>
</dbReference>
<evidence type="ECO:0000256" key="2">
    <source>
        <dbReference type="ARBA" id="ARBA00023163"/>
    </source>
</evidence>
<dbReference type="InterPro" id="IPR036864">
    <property type="entry name" value="Zn2-C6_fun-type_DNA-bd_sf"/>
</dbReference>
<evidence type="ECO:0000259" key="5">
    <source>
        <dbReference type="PROSITE" id="PS50048"/>
    </source>
</evidence>
<feature type="domain" description="Zn(2)-C6 fungal-type" evidence="5">
    <location>
        <begin position="19"/>
        <end position="51"/>
    </location>
</feature>
<evidence type="ECO:0000256" key="1">
    <source>
        <dbReference type="ARBA" id="ARBA00023015"/>
    </source>
</evidence>
<dbReference type="CDD" id="cd12148">
    <property type="entry name" value="fungal_TF_MHR"/>
    <property type="match status" value="1"/>
</dbReference>
<keyword evidence="7" id="KW-1185">Reference proteome</keyword>
<dbReference type="Gene3D" id="4.10.240.10">
    <property type="entry name" value="Zn(2)-C6 fungal-type DNA-binding domain"/>
    <property type="match status" value="1"/>
</dbReference>
<name>A0ABQ8FPQ7_9PEZI</name>
<keyword evidence="2" id="KW-0804">Transcription</keyword>
<sequence>MHSATHVSRTKRMRQGTRSCSTCRSRKVRCVFPSDQSRVCANCLRRGETCVPQGIESDADLVRAADAIAHLDGQGSSSLAEGGALEPLRAQPAELEDALEQRRRSPPTHLSQRLSSPHLHRECGEAQVADPLSLRIEQILSESAPLVRLFNNSIFSQEDNVNGMPGVENMHVAGLPNPPPKAVRHAAAVKDLCSAMPSHSEMKEIFDKQSGWWNGWRTSLDLFLGDEEDVTLEKFASRAFSSGHPSLLGNLLVCFAISTDEHERYLAPVERWILNDDELAGCLHGLRCLLGIGLILLASMQPRRAVSVFRRANTLLQMKGIHRTHRKSKELDSIFWQFFHADRWVHLILGLPYSVPDHLCDLHIPPIGHTTPAAIFHRRHFAVLTGRVIDCLQDINGCLLSKALQVEEQMDKVAAQLPEGYLNLAQISLCPEPTEKYTRLLRVRYMHQLKAFLHLPLFLQTRDWQGYSRRACIDSSRILLESFLQMANNNLFHNGVVANLEAFAAFTSAVVLFLHLAGYGMLPEQQEWIMHPANQSDERLILDTLAALKRCSNLQGSSLSYQCHVSLRDLVSSVQALEQGEAQIIVLPFFGKISVKCKRIDTIRIDGNSQSQTQSDTAHAQRDIPSMAPRENFDLFSPFEDIDFAYEGQWLLDSVNSFSPMDY</sequence>
<dbReference type="PANTHER" id="PTHR47840:SF1">
    <property type="entry name" value="ZN(II)2CYS6 TRANSCRIPTION FACTOR (EUROFUNG)"/>
    <property type="match status" value="1"/>
</dbReference>